<gene>
    <name evidence="1" type="ORF">SAMN02745216_00586</name>
</gene>
<evidence type="ECO:0008006" key="3">
    <source>
        <dbReference type="Google" id="ProtNLM"/>
    </source>
</evidence>
<organism evidence="1 2">
    <name type="scientific">Desulfatibacillum alkenivorans DSM 16219</name>
    <dbReference type="NCBI Taxonomy" id="1121393"/>
    <lineage>
        <taxon>Bacteria</taxon>
        <taxon>Pseudomonadati</taxon>
        <taxon>Thermodesulfobacteriota</taxon>
        <taxon>Desulfobacteria</taxon>
        <taxon>Desulfobacterales</taxon>
        <taxon>Desulfatibacillaceae</taxon>
        <taxon>Desulfatibacillum</taxon>
    </lineage>
</organism>
<dbReference type="SUPFAM" id="SSF75169">
    <property type="entry name" value="DsrEFH-like"/>
    <property type="match status" value="1"/>
</dbReference>
<dbReference type="OrthoDB" id="9807925at2"/>
<dbReference type="AlphaFoldDB" id="A0A1M6E888"/>
<protein>
    <recommendedName>
        <fullName evidence="3">DsrE/DsrF-like family protein</fullName>
    </recommendedName>
</protein>
<name>A0A1M6E888_9BACT</name>
<evidence type="ECO:0000313" key="2">
    <source>
        <dbReference type="Proteomes" id="UP000183994"/>
    </source>
</evidence>
<dbReference type="STRING" id="1121393.SAMN02745216_00586"/>
<proteinExistence type="predicted"/>
<reference evidence="2" key="1">
    <citation type="submission" date="2016-11" db="EMBL/GenBank/DDBJ databases">
        <authorList>
            <person name="Varghese N."/>
            <person name="Submissions S."/>
        </authorList>
    </citation>
    <scope>NUCLEOTIDE SEQUENCE [LARGE SCALE GENOMIC DNA]</scope>
    <source>
        <strain evidence="2">DSM 16219</strain>
    </source>
</reference>
<keyword evidence="2" id="KW-1185">Reference proteome</keyword>
<evidence type="ECO:0000313" key="1">
    <source>
        <dbReference type="EMBL" id="SHI81633.1"/>
    </source>
</evidence>
<dbReference type="EMBL" id="FQZU01000002">
    <property type="protein sequence ID" value="SHI81633.1"/>
    <property type="molecule type" value="Genomic_DNA"/>
</dbReference>
<dbReference type="Gene3D" id="3.40.1260.10">
    <property type="entry name" value="DsrEFH-like"/>
    <property type="match status" value="1"/>
</dbReference>
<accession>A0A1M6E888</accession>
<dbReference type="RefSeq" id="WP_073472695.1">
    <property type="nucleotide sequence ID" value="NZ_FQZU01000002.1"/>
</dbReference>
<dbReference type="Proteomes" id="UP000183994">
    <property type="component" value="Unassembled WGS sequence"/>
</dbReference>
<dbReference type="InterPro" id="IPR027396">
    <property type="entry name" value="DsrEFH-like"/>
</dbReference>
<sequence length="116" mass="12857">MEQKIVLFAFRDDPMCFVHVLLYALDYEAKGWESKIVVEGAATKLIPDLAVEGAPRHSLYKRVLDKGLFAGACKACSQQMKVLEEVKATGLELLDDMAGHPSMSAFQEQGYTVVTF</sequence>